<reference evidence="3" key="2">
    <citation type="submission" date="2023-05" db="EMBL/GenBank/DDBJ databases">
        <authorList>
            <consortium name="Lawrence Berkeley National Laboratory"/>
            <person name="Steindorff A."/>
            <person name="Hensen N."/>
            <person name="Bonometti L."/>
            <person name="Westerberg I."/>
            <person name="Brannstrom I.O."/>
            <person name="Guillou S."/>
            <person name="Cros-Aarteil S."/>
            <person name="Calhoun S."/>
            <person name="Haridas S."/>
            <person name="Kuo A."/>
            <person name="Mondo S."/>
            <person name="Pangilinan J."/>
            <person name="Riley R."/>
            <person name="Labutti K."/>
            <person name="Andreopoulos B."/>
            <person name="Lipzen A."/>
            <person name="Chen C."/>
            <person name="Yanf M."/>
            <person name="Daum C."/>
            <person name="Ng V."/>
            <person name="Clum A."/>
            <person name="Ohm R."/>
            <person name="Martin F."/>
            <person name="Silar P."/>
            <person name="Natvig D."/>
            <person name="Lalanne C."/>
            <person name="Gautier V."/>
            <person name="Ament-Velasquez S.L."/>
            <person name="Kruys A."/>
            <person name="Hutchinson M.I."/>
            <person name="Powell A.J."/>
            <person name="Barry K."/>
            <person name="Miller A.N."/>
            <person name="Grigoriev I.V."/>
            <person name="Debuchy R."/>
            <person name="Gladieux P."/>
            <person name="Thoren M.H."/>
            <person name="Johannesson H."/>
        </authorList>
    </citation>
    <scope>NUCLEOTIDE SEQUENCE</scope>
    <source>
        <strain evidence="3">PSN243</strain>
    </source>
</reference>
<protein>
    <recommendedName>
        <fullName evidence="5">Secreted protein</fullName>
    </recommendedName>
</protein>
<evidence type="ECO:0008006" key="5">
    <source>
        <dbReference type="Google" id="ProtNLM"/>
    </source>
</evidence>
<organism evidence="3 4">
    <name type="scientific">Podospora aff. communis PSN243</name>
    <dbReference type="NCBI Taxonomy" id="3040156"/>
    <lineage>
        <taxon>Eukaryota</taxon>
        <taxon>Fungi</taxon>
        <taxon>Dikarya</taxon>
        <taxon>Ascomycota</taxon>
        <taxon>Pezizomycotina</taxon>
        <taxon>Sordariomycetes</taxon>
        <taxon>Sordariomycetidae</taxon>
        <taxon>Sordariales</taxon>
        <taxon>Podosporaceae</taxon>
        <taxon>Podospora</taxon>
    </lineage>
</organism>
<gene>
    <name evidence="3" type="ORF">QBC34DRAFT_134726</name>
</gene>
<evidence type="ECO:0000313" key="3">
    <source>
        <dbReference type="EMBL" id="KAK4454518.1"/>
    </source>
</evidence>
<evidence type="ECO:0000256" key="2">
    <source>
        <dbReference type="SAM" id="SignalP"/>
    </source>
</evidence>
<dbReference type="AlphaFoldDB" id="A0AAV9H1H3"/>
<name>A0AAV9H1H3_9PEZI</name>
<keyword evidence="2" id="KW-0732">Signal</keyword>
<dbReference type="Proteomes" id="UP001321760">
    <property type="component" value="Unassembled WGS sequence"/>
</dbReference>
<evidence type="ECO:0000256" key="1">
    <source>
        <dbReference type="SAM" id="MobiDB-lite"/>
    </source>
</evidence>
<keyword evidence="4" id="KW-1185">Reference proteome</keyword>
<proteinExistence type="predicted"/>
<sequence>MHAIIRRRWLVLSLHVHHCCMLSQHLLHLTPASEPQWRLLESRAPSTTTTTRPFIGSRAQPPALSQFAADMKPTCCEPLHVHNTQSRVHHGTVPSHSQFGVNPNLWQEKDQQHAQHAQHQRPRRRQTRQNRQDQRPHPQAAAVAAAASIAQSRYRPPALRRQSCKATQLASLDTACQQPPDRSDRPRHLKTPRGRLRFTTAAGFPSFVKKRSIPSSSPGASAGRGQVCFPGKQVACRPLPS</sequence>
<feature type="compositionally biased region" description="Polar residues" evidence="1">
    <location>
        <begin position="164"/>
        <end position="177"/>
    </location>
</feature>
<accession>A0AAV9H1H3</accession>
<dbReference type="EMBL" id="MU865916">
    <property type="protein sequence ID" value="KAK4454518.1"/>
    <property type="molecule type" value="Genomic_DNA"/>
</dbReference>
<evidence type="ECO:0000313" key="4">
    <source>
        <dbReference type="Proteomes" id="UP001321760"/>
    </source>
</evidence>
<feature type="region of interest" description="Disordered" evidence="1">
    <location>
        <begin position="109"/>
        <end position="194"/>
    </location>
</feature>
<feature type="compositionally biased region" description="Basic residues" evidence="1">
    <location>
        <begin position="116"/>
        <end position="128"/>
    </location>
</feature>
<comment type="caution">
    <text evidence="3">The sequence shown here is derived from an EMBL/GenBank/DDBJ whole genome shotgun (WGS) entry which is preliminary data.</text>
</comment>
<feature type="compositionally biased region" description="Low complexity" evidence="1">
    <location>
        <begin position="140"/>
        <end position="150"/>
    </location>
</feature>
<feature type="signal peptide" evidence="2">
    <location>
        <begin position="1"/>
        <end position="21"/>
    </location>
</feature>
<feature type="chain" id="PRO_5043462912" description="Secreted protein" evidence="2">
    <location>
        <begin position="22"/>
        <end position="241"/>
    </location>
</feature>
<reference evidence="3" key="1">
    <citation type="journal article" date="2023" name="Mol. Phylogenet. Evol.">
        <title>Genome-scale phylogeny and comparative genomics of the fungal order Sordariales.</title>
        <authorList>
            <person name="Hensen N."/>
            <person name="Bonometti L."/>
            <person name="Westerberg I."/>
            <person name="Brannstrom I.O."/>
            <person name="Guillou S."/>
            <person name="Cros-Aarteil S."/>
            <person name="Calhoun S."/>
            <person name="Haridas S."/>
            <person name="Kuo A."/>
            <person name="Mondo S."/>
            <person name="Pangilinan J."/>
            <person name="Riley R."/>
            <person name="LaButti K."/>
            <person name="Andreopoulos B."/>
            <person name="Lipzen A."/>
            <person name="Chen C."/>
            <person name="Yan M."/>
            <person name="Daum C."/>
            <person name="Ng V."/>
            <person name="Clum A."/>
            <person name="Steindorff A."/>
            <person name="Ohm R.A."/>
            <person name="Martin F."/>
            <person name="Silar P."/>
            <person name="Natvig D.O."/>
            <person name="Lalanne C."/>
            <person name="Gautier V."/>
            <person name="Ament-Velasquez S.L."/>
            <person name="Kruys A."/>
            <person name="Hutchinson M.I."/>
            <person name="Powell A.J."/>
            <person name="Barry K."/>
            <person name="Miller A.N."/>
            <person name="Grigoriev I.V."/>
            <person name="Debuchy R."/>
            <person name="Gladieux P."/>
            <person name="Hiltunen Thoren M."/>
            <person name="Johannesson H."/>
        </authorList>
    </citation>
    <scope>NUCLEOTIDE SEQUENCE</scope>
    <source>
        <strain evidence="3">PSN243</strain>
    </source>
</reference>